<protein>
    <submittedName>
        <fullName evidence="2">Carboxypeptidase-like regulatory domain-containing protein</fullName>
    </submittedName>
</protein>
<organism evidence="2 3">
    <name type="scientific">Gilvirhabdus luticola</name>
    <dbReference type="NCBI Taxonomy" id="3079858"/>
    <lineage>
        <taxon>Bacteria</taxon>
        <taxon>Pseudomonadati</taxon>
        <taxon>Bacteroidota</taxon>
        <taxon>Flavobacteriia</taxon>
        <taxon>Flavobacteriales</taxon>
        <taxon>Flavobacteriaceae</taxon>
        <taxon>Gilvirhabdus</taxon>
    </lineage>
</organism>
<evidence type="ECO:0000256" key="1">
    <source>
        <dbReference type="SAM" id="SignalP"/>
    </source>
</evidence>
<comment type="caution">
    <text evidence="2">The sequence shown here is derived from an EMBL/GenBank/DDBJ whole genome shotgun (WGS) entry which is preliminary data.</text>
</comment>
<dbReference type="SUPFAM" id="SSF49452">
    <property type="entry name" value="Starch-binding domain-like"/>
    <property type="match status" value="1"/>
</dbReference>
<feature type="chain" id="PRO_5045804237" evidence="1">
    <location>
        <begin position="19"/>
        <end position="130"/>
    </location>
</feature>
<accession>A0ABU3U8L0</accession>
<keyword evidence="3" id="KW-1185">Reference proteome</keyword>
<name>A0ABU3U8L0_9FLAO</name>
<dbReference type="RefSeq" id="WP_316662812.1">
    <property type="nucleotide sequence ID" value="NZ_JAWHTF010000006.1"/>
</dbReference>
<proteinExistence type="predicted"/>
<keyword evidence="1" id="KW-0732">Signal</keyword>
<reference evidence="2 3" key="1">
    <citation type="submission" date="2023-10" db="EMBL/GenBank/DDBJ databases">
        <title>Marimonas sp. nov. isolated from tidal mud flat.</title>
        <authorList>
            <person name="Jaincy N.J."/>
            <person name="Srinivasan S."/>
            <person name="Lee S.-S."/>
        </authorList>
    </citation>
    <scope>NUCLEOTIDE SEQUENCE [LARGE SCALE GENOMIC DNA]</scope>
    <source>
        <strain evidence="2 3">MJ-SS3</strain>
    </source>
</reference>
<sequence>MKPLLISLVMLFSGFCFAQNTGAITGMVLDGEMDNAPLILANISVEGTYITSTSDENGYFYFENIENGIHTLLFDFVGYETKEIQIQVVSNKETIVDASLIASSVSLNDLASLIGNGSTATANIEDKASL</sequence>
<dbReference type="Pfam" id="PF13715">
    <property type="entry name" value="CarbopepD_reg_2"/>
    <property type="match status" value="1"/>
</dbReference>
<dbReference type="InterPro" id="IPR013784">
    <property type="entry name" value="Carb-bd-like_fold"/>
</dbReference>
<feature type="signal peptide" evidence="1">
    <location>
        <begin position="1"/>
        <end position="18"/>
    </location>
</feature>
<dbReference type="Proteomes" id="UP001268651">
    <property type="component" value="Unassembled WGS sequence"/>
</dbReference>
<evidence type="ECO:0000313" key="2">
    <source>
        <dbReference type="EMBL" id="MDU8886715.1"/>
    </source>
</evidence>
<evidence type="ECO:0000313" key="3">
    <source>
        <dbReference type="Proteomes" id="UP001268651"/>
    </source>
</evidence>
<gene>
    <name evidence="2" type="ORF">RXV94_11135</name>
</gene>
<dbReference type="Gene3D" id="2.60.40.1120">
    <property type="entry name" value="Carboxypeptidase-like, regulatory domain"/>
    <property type="match status" value="1"/>
</dbReference>
<dbReference type="EMBL" id="JAWHTF010000006">
    <property type="protein sequence ID" value="MDU8886715.1"/>
    <property type="molecule type" value="Genomic_DNA"/>
</dbReference>